<gene>
    <name evidence="8" type="ORF">CFOL_v3_21825</name>
</gene>
<feature type="compositionally biased region" description="Low complexity" evidence="6">
    <location>
        <begin position="18"/>
        <end position="30"/>
    </location>
</feature>
<feature type="non-terminal residue" evidence="8">
    <location>
        <position position="481"/>
    </location>
</feature>
<dbReference type="GO" id="GO:0010492">
    <property type="term" value="P:maintenance of shoot apical meristem identity"/>
    <property type="evidence" value="ECO:0007669"/>
    <property type="project" value="TreeGrafter"/>
</dbReference>
<keyword evidence="3" id="KW-0863">Zinc-finger</keyword>
<dbReference type="OrthoDB" id="1892623at2759"/>
<feature type="domain" description="Zinc finger PHD-type" evidence="7">
    <location>
        <begin position="243"/>
        <end position="303"/>
    </location>
</feature>
<dbReference type="PANTHER" id="PTHR21736:SF37">
    <property type="entry name" value="PROTEIN OBERON 2"/>
    <property type="match status" value="1"/>
</dbReference>
<dbReference type="GO" id="GO:0010078">
    <property type="term" value="P:maintenance of root meristem identity"/>
    <property type="evidence" value="ECO:0007669"/>
    <property type="project" value="TreeGrafter"/>
</dbReference>
<feature type="compositionally biased region" description="Low complexity" evidence="6">
    <location>
        <begin position="57"/>
        <end position="71"/>
    </location>
</feature>
<dbReference type="InterPro" id="IPR047578">
    <property type="entry name" value="OBE1-like_PHD"/>
</dbReference>
<sequence length="481" mass="53121">MGMSSGSNINHQSASKMLPPRQQPRPGGLQTSLSLVSLDPRLSPDGTKPRSNSDNISESPTESASSSETWPTADAALAKKMENGKAENECPELSVIRCVSSADKISLRDIARDRVDVISEKMYRLPDEFQEELMSGLRVILEGNGGSQQREEFLILQKLVQSRTDLTAKTLIRAHRVQLEILVAINSGIQEFLHPNISLSQTSLIEVFVYKRCRNITCQNQLPADYCTCEICTNRNGFCNICMCVICNKFDFAVNTCRWMGCDMCSHWTHTDCAIRDGQICMGPSVNSGAGPTEMLFRCRACNWTSELLGWVKDVFQHCAAWDRDSLMKELDLVSRIFRGSEDSRGRKLFWKCEELLGKMKGGLAESMAGKAILMYFQGPPGAPSSLYCATVAHVTATPVSFSCATPFPDSAVGSDTKFRWYSSLTTGRSNTARSSTEINLKPALILGSRYESTAAASEASAPPVQKYEYQAEVSRLMDLI</sequence>
<evidence type="ECO:0000256" key="5">
    <source>
        <dbReference type="ARBA" id="ARBA00023242"/>
    </source>
</evidence>
<feature type="compositionally biased region" description="Polar residues" evidence="6">
    <location>
        <begin position="1"/>
        <end position="15"/>
    </location>
</feature>
<protein>
    <submittedName>
        <fullName evidence="8">DUF1423 domain-containing protein</fullName>
    </submittedName>
</protein>
<dbReference type="GO" id="GO:0005634">
    <property type="term" value="C:nucleus"/>
    <property type="evidence" value="ECO:0007669"/>
    <property type="project" value="UniProtKB-SubCell"/>
</dbReference>
<keyword evidence="4" id="KW-0862">Zinc</keyword>
<dbReference type="InterPro" id="IPR004082">
    <property type="entry name" value="OBERON"/>
</dbReference>
<keyword evidence="5" id="KW-0539">Nucleus</keyword>
<evidence type="ECO:0000256" key="4">
    <source>
        <dbReference type="ARBA" id="ARBA00022833"/>
    </source>
</evidence>
<dbReference type="PRINTS" id="PR01544">
    <property type="entry name" value="ARATH130DUF"/>
</dbReference>
<dbReference type="EMBL" id="BDDD01001779">
    <property type="protein sequence ID" value="GAV78357.1"/>
    <property type="molecule type" value="Genomic_DNA"/>
</dbReference>
<accession>A0A1Q3CDU2</accession>
<dbReference type="Pfam" id="PF07227">
    <property type="entry name" value="PHD_Oberon"/>
    <property type="match status" value="1"/>
</dbReference>
<evidence type="ECO:0000313" key="8">
    <source>
        <dbReference type="EMBL" id="GAV78357.1"/>
    </source>
</evidence>
<dbReference type="GO" id="GO:0010071">
    <property type="term" value="P:root meristem specification"/>
    <property type="evidence" value="ECO:0007669"/>
    <property type="project" value="TreeGrafter"/>
</dbReference>
<dbReference type="InterPro" id="IPR032881">
    <property type="entry name" value="Oberon-like_PHD"/>
</dbReference>
<evidence type="ECO:0000259" key="7">
    <source>
        <dbReference type="SMART" id="SM00249"/>
    </source>
</evidence>
<reference evidence="9" key="1">
    <citation type="submission" date="2016-04" db="EMBL/GenBank/DDBJ databases">
        <title>Cephalotus genome sequencing.</title>
        <authorList>
            <person name="Fukushima K."/>
            <person name="Hasebe M."/>
            <person name="Fang X."/>
        </authorList>
    </citation>
    <scope>NUCLEOTIDE SEQUENCE [LARGE SCALE GENOMIC DNA]</scope>
    <source>
        <strain evidence="9">cv. St1</strain>
    </source>
</reference>
<organism evidence="8 9">
    <name type="scientific">Cephalotus follicularis</name>
    <name type="common">Albany pitcher plant</name>
    <dbReference type="NCBI Taxonomy" id="3775"/>
    <lineage>
        <taxon>Eukaryota</taxon>
        <taxon>Viridiplantae</taxon>
        <taxon>Streptophyta</taxon>
        <taxon>Embryophyta</taxon>
        <taxon>Tracheophyta</taxon>
        <taxon>Spermatophyta</taxon>
        <taxon>Magnoliopsida</taxon>
        <taxon>eudicotyledons</taxon>
        <taxon>Gunneridae</taxon>
        <taxon>Pentapetalae</taxon>
        <taxon>rosids</taxon>
        <taxon>fabids</taxon>
        <taxon>Oxalidales</taxon>
        <taxon>Cephalotaceae</taxon>
        <taxon>Cephalotus</taxon>
    </lineage>
</organism>
<evidence type="ECO:0000256" key="1">
    <source>
        <dbReference type="ARBA" id="ARBA00004123"/>
    </source>
</evidence>
<comment type="subcellular location">
    <subcellularLocation>
        <location evidence="1">Nucleus</location>
    </subcellularLocation>
</comment>
<comment type="caution">
    <text evidence="8">The sequence shown here is derived from an EMBL/GenBank/DDBJ whole genome shotgun (WGS) entry which is preliminary data.</text>
</comment>
<name>A0A1Q3CDU2_CEPFO</name>
<dbReference type="STRING" id="3775.A0A1Q3CDU2"/>
<dbReference type="Proteomes" id="UP000187406">
    <property type="component" value="Unassembled WGS sequence"/>
</dbReference>
<dbReference type="PANTHER" id="PTHR21736">
    <property type="entry name" value="VERNALIZATION-INSENSITIVE PROTEIN 3"/>
    <property type="match status" value="1"/>
</dbReference>
<keyword evidence="2" id="KW-0479">Metal-binding</keyword>
<feature type="region of interest" description="Disordered" evidence="6">
    <location>
        <begin position="1"/>
        <end position="71"/>
    </location>
</feature>
<dbReference type="GO" id="GO:0008270">
    <property type="term" value="F:zinc ion binding"/>
    <property type="evidence" value="ECO:0007669"/>
    <property type="project" value="UniProtKB-KW"/>
</dbReference>
<dbReference type="SMART" id="SM00249">
    <property type="entry name" value="PHD"/>
    <property type="match status" value="1"/>
</dbReference>
<evidence type="ECO:0000313" key="9">
    <source>
        <dbReference type="Proteomes" id="UP000187406"/>
    </source>
</evidence>
<dbReference type="InterPro" id="IPR001965">
    <property type="entry name" value="Znf_PHD"/>
</dbReference>
<keyword evidence="9" id="KW-1185">Reference proteome</keyword>
<evidence type="ECO:0000256" key="3">
    <source>
        <dbReference type="ARBA" id="ARBA00022771"/>
    </source>
</evidence>
<dbReference type="GO" id="GO:0010468">
    <property type="term" value="P:regulation of gene expression"/>
    <property type="evidence" value="ECO:0007669"/>
    <property type="project" value="TreeGrafter"/>
</dbReference>
<proteinExistence type="predicted"/>
<dbReference type="CDD" id="cd15612">
    <property type="entry name" value="PHD_OBE1_like"/>
    <property type="match status" value="1"/>
</dbReference>
<evidence type="ECO:0000256" key="6">
    <source>
        <dbReference type="SAM" id="MobiDB-lite"/>
    </source>
</evidence>
<evidence type="ECO:0000256" key="2">
    <source>
        <dbReference type="ARBA" id="ARBA00022723"/>
    </source>
</evidence>
<dbReference type="AlphaFoldDB" id="A0A1Q3CDU2"/>
<dbReference type="InParanoid" id="A0A1Q3CDU2"/>